<name>O87587_RHILT</name>
<feature type="region of interest" description="Disordered" evidence="1">
    <location>
        <begin position="1"/>
        <end position="21"/>
    </location>
</feature>
<accession>O87587</accession>
<geneLocation type="plasmid" evidence="2">
    <name>pRleW14-2b</name>
</geneLocation>
<proteinExistence type="predicted"/>
<reference evidence="2" key="1">
    <citation type="journal article" date="1998" name="Mol. Plant Microbe Interact.">
        <title>Plasmid-Encoded Catabolic Genes in Rhizobium leguminosarum bv. trifolii: Evidence for a plant-inducible rhamnose locus involved in competition for nodulation.</title>
        <authorList>
            <person name="Oresnik I.J."/>
            <person name="Pacarynuk L.A."/>
            <person name="O'Brien S.A.P."/>
            <person name="Yost C.K."/>
            <person name="Hynes M.F."/>
        </authorList>
    </citation>
    <scope>NUCLEOTIDE SEQUENCE</scope>
    <source>
        <strain evidence="2">Rlt100</strain>
        <plasmid evidence="2">pRleW14-2b</plasmid>
    </source>
</reference>
<protein>
    <submittedName>
        <fullName evidence="2">Ribitol 2-dehydrogenase</fullName>
    </submittedName>
</protein>
<feature type="non-terminal residue" evidence="2">
    <location>
        <position position="1"/>
    </location>
</feature>
<evidence type="ECO:0000313" key="2">
    <source>
        <dbReference type="EMBL" id="AAD11982.1"/>
    </source>
</evidence>
<gene>
    <name evidence="2" type="primary">rbt</name>
</gene>
<sequence>VERKTGVYHPDEFRRRSGSRGLGADLHSLQTCGAGLRPYAAAAGGQAWPARWCHRAGARRH</sequence>
<feature type="compositionally biased region" description="Basic and acidic residues" evidence="1">
    <location>
        <begin position="1"/>
        <end position="15"/>
    </location>
</feature>
<dbReference type="AlphaFoldDB" id="O87587"/>
<evidence type="ECO:0000256" key="1">
    <source>
        <dbReference type="SAM" id="MobiDB-lite"/>
    </source>
</evidence>
<keyword evidence="2" id="KW-0614">Plasmid</keyword>
<feature type="non-terminal residue" evidence="2">
    <location>
        <position position="61"/>
    </location>
</feature>
<organism evidence="2">
    <name type="scientific">Rhizobium leguminosarum bv. trifolii</name>
    <dbReference type="NCBI Taxonomy" id="386"/>
    <lineage>
        <taxon>Bacteria</taxon>
        <taxon>Pseudomonadati</taxon>
        <taxon>Pseudomonadota</taxon>
        <taxon>Alphaproteobacteria</taxon>
        <taxon>Hyphomicrobiales</taxon>
        <taxon>Rhizobiaceae</taxon>
        <taxon>Rhizobium/Agrobacterium group</taxon>
        <taxon>Rhizobium</taxon>
    </lineage>
</organism>
<dbReference type="EMBL" id="AF086781">
    <property type="protein sequence ID" value="AAD11982.1"/>
    <property type="molecule type" value="Genomic_DNA"/>
</dbReference>